<dbReference type="PANTHER" id="PTHR43861">
    <property type="entry name" value="TRANS-ACONITATE 2-METHYLTRANSFERASE-RELATED"/>
    <property type="match status" value="1"/>
</dbReference>
<dbReference type="AlphaFoldDB" id="A0A6L5GQQ7"/>
<dbReference type="Pfam" id="PF13649">
    <property type="entry name" value="Methyltransf_25"/>
    <property type="match status" value="1"/>
</dbReference>
<keyword evidence="2" id="KW-0808">Transferase</keyword>
<dbReference type="GO" id="GO:0032259">
    <property type="term" value="P:methylation"/>
    <property type="evidence" value="ECO:0007669"/>
    <property type="project" value="UniProtKB-KW"/>
</dbReference>
<keyword evidence="1 4" id="KW-0489">Methyltransferase</keyword>
<evidence type="ECO:0000256" key="2">
    <source>
        <dbReference type="ARBA" id="ARBA00022679"/>
    </source>
</evidence>
<dbReference type="InterPro" id="IPR041698">
    <property type="entry name" value="Methyltransf_25"/>
</dbReference>
<dbReference type="Gene3D" id="2.20.25.110">
    <property type="entry name" value="S-adenosyl-L-methionine-dependent methyltransferases"/>
    <property type="match status" value="1"/>
</dbReference>
<dbReference type="PANTHER" id="PTHR43861:SF1">
    <property type="entry name" value="TRANS-ACONITATE 2-METHYLTRANSFERASE"/>
    <property type="match status" value="1"/>
</dbReference>
<dbReference type="Proteomes" id="UP000473648">
    <property type="component" value="Unassembled WGS sequence"/>
</dbReference>
<gene>
    <name evidence="4" type="ORF">FRC53_04025</name>
</gene>
<sequence>MVYEDFAKVYDELMQEINYDEWADYIFRMTLNSTKPIKKILEFGCGTGNITLRLAKKGFDMTAVDLSEDMLTVADEKAEAQGIENVRFFKGDMSNFQIGETFDAVIVCCDSFNYLKSLDEIESFLSCSAEALKPGGLLMFDMNTPEKYKETIGDNTFVYNFDNVYCVWENTLHPDDDKVDFDLSFFVRREDDLYERYEEEQSQYYYPVEDIFKLLKVPAFKNQKIYDFGTFLAGGALSDRVQYVAEKR</sequence>
<proteinExistence type="predicted"/>
<feature type="domain" description="Methyltransferase" evidence="3">
    <location>
        <begin position="40"/>
        <end position="136"/>
    </location>
</feature>
<protein>
    <submittedName>
        <fullName evidence="4">Class I SAM-dependent methyltransferase</fullName>
    </submittedName>
</protein>
<dbReference type="CDD" id="cd02440">
    <property type="entry name" value="AdoMet_MTases"/>
    <property type="match status" value="1"/>
</dbReference>
<keyword evidence="5" id="KW-1185">Reference proteome</keyword>
<name>A0A6L5GQQ7_9FIRM</name>
<dbReference type="GO" id="GO:0008168">
    <property type="term" value="F:methyltransferase activity"/>
    <property type="evidence" value="ECO:0007669"/>
    <property type="project" value="UniProtKB-KW"/>
</dbReference>
<dbReference type="EMBL" id="VOGB01000004">
    <property type="protein sequence ID" value="MQM72591.1"/>
    <property type="molecule type" value="Genomic_DNA"/>
</dbReference>
<accession>A0A6L5GQQ7</accession>
<evidence type="ECO:0000313" key="4">
    <source>
        <dbReference type="EMBL" id="MQM72591.1"/>
    </source>
</evidence>
<comment type="caution">
    <text evidence="4">The sequence shown here is derived from an EMBL/GenBank/DDBJ whole genome shotgun (WGS) entry which is preliminary data.</text>
</comment>
<evidence type="ECO:0000259" key="3">
    <source>
        <dbReference type="Pfam" id="PF13649"/>
    </source>
</evidence>
<dbReference type="InterPro" id="IPR029063">
    <property type="entry name" value="SAM-dependent_MTases_sf"/>
</dbReference>
<evidence type="ECO:0000313" key="5">
    <source>
        <dbReference type="Proteomes" id="UP000473648"/>
    </source>
</evidence>
<reference evidence="4" key="1">
    <citation type="journal article" date="2020" name="Appl. Environ. Microbiol.">
        <title>Medium-Chain Fatty Acid Synthesis by 'Candidatus Weimeria bifida' gen. nov., sp. nov., and 'Candidatus Pseudoramibacter fermentans' sp. nov.</title>
        <authorList>
            <person name="Scarborough M.J."/>
            <person name="Myers K.S."/>
            <person name="Donohue T.J."/>
            <person name="Noguera D.R."/>
        </authorList>
    </citation>
    <scope>NUCLEOTIDE SEQUENCE</scope>
    <source>
        <strain evidence="4">EUB1.1</strain>
    </source>
</reference>
<dbReference type="Gene3D" id="3.40.50.150">
    <property type="entry name" value="Vaccinia Virus protein VP39"/>
    <property type="match status" value="1"/>
</dbReference>
<dbReference type="SUPFAM" id="SSF53335">
    <property type="entry name" value="S-adenosyl-L-methionine-dependent methyltransferases"/>
    <property type="match status" value="1"/>
</dbReference>
<evidence type="ECO:0000256" key="1">
    <source>
        <dbReference type="ARBA" id="ARBA00022603"/>
    </source>
</evidence>
<organism evidence="4 5">
    <name type="scientific">Candidatus Pseudoramibacter fermentans</name>
    <dbReference type="NCBI Taxonomy" id="2594427"/>
    <lineage>
        <taxon>Bacteria</taxon>
        <taxon>Bacillati</taxon>
        <taxon>Bacillota</taxon>
        <taxon>Clostridia</taxon>
        <taxon>Eubacteriales</taxon>
        <taxon>Eubacteriaceae</taxon>
        <taxon>Pseudoramibacter</taxon>
    </lineage>
</organism>